<keyword evidence="3" id="KW-0813">Transport</keyword>
<dbReference type="GO" id="GO:0005324">
    <property type="term" value="F:long-chain fatty acid transmembrane transporter activity"/>
    <property type="evidence" value="ECO:0007669"/>
    <property type="project" value="TreeGrafter"/>
</dbReference>
<comment type="caution">
    <text evidence="15">The sequence shown here is derived from an EMBL/GenBank/DDBJ whole genome shotgun (WGS) entry which is preliminary data.</text>
</comment>
<dbReference type="GO" id="GO:0042760">
    <property type="term" value="P:very long-chain fatty acid catabolic process"/>
    <property type="evidence" value="ECO:0007669"/>
    <property type="project" value="TreeGrafter"/>
</dbReference>
<dbReference type="Gene3D" id="1.20.1560.10">
    <property type="entry name" value="ABC transporter type 1, transmembrane domain"/>
    <property type="match status" value="1"/>
</dbReference>
<keyword evidence="16" id="KW-1185">Reference proteome</keyword>
<protein>
    <recommendedName>
        <fullName evidence="17">ATP-binding cassette sub-family D member 2</fullName>
    </recommendedName>
</protein>
<evidence type="ECO:0000313" key="15">
    <source>
        <dbReference type="EMBL" id="CAF0921741.1"/>
    </source>
</evidence>
<evidence type="ECO:0000256" key="6">
    <source>
        <dbReference type="ARBA" id="ARBA00022801"/>
    </source>
</evidence>
<dbReference type="PANTHER" id="PTHR11384:SF67">
    <property type="entry name" value="ATP-BINDING CASSETTE SUB-FAMILY D MEMBER 1"/>
    <property type="match status" value="1"/>
</dbReference>
<keyword evidence="5" id="KW-0547">Nucleotide-binding</keyword>
<name>A0A814B0W4_9BILA</name>
<keyword evidence="6" id="KW-0378">Hydrolase</keyword>
<dbReference type="InterPro" id="IPR017871">
    <property type="entry name" value="ABC_transporter-like_CS"/>
</dbReference>
<accession>A0A814B0W4</accession>
<evidence type="ECO:0000256" key="7">
    <source>
        <dbReference type="ARBA" id="ARBA00022840"/>
    </source>
</evidence>
<dbReference type="GO" id="GO:0006635">
    <property type="term" value="P:fatty acid beta-oxidation"/>
    <property type="evidence" value="ECO:0007669"/>
    <property type="project" value="TreeGrafter"/>
</dbReference>
<dbReference type="PANTHER" id="PTHR11384">
    <property type="entry name" value="ATP-BINDING CASSETTE, SUB-FAMILY D MEMBER"/>
    <property type="match status" value="1"/>
</dbReference>
<feature type="domain" description="ABC transporter" evidence="13">
    <location>
        <begin position="460"/>
        <end position="684"/>
    </location>
</feature>
<dbReference type="GO" id="GO:0016887">
    <property type="term" value="F:ATP hydrolysis activity"/>
    <property type="evidence" value="ECO:0007669"/>
    <property type="project" value="InterPro"/>
</dbReference>
<proteinExistence type="inferred from homology"/>
<dbReference type="AlphaFoldDB" id="A0A814B0W4"/>
<dbReference type="InterPro" id="IPR050835">
    <property type="entry name" value="ABC_transporter_sub-D"/>
</dbReference>
<evidence type="ECO:0000256" key="12">
    <source>
        <dbReference type="SAM" id="Phobius"/>
    </source>
</evidence>
<dbReference type="InterPro" id="IPR003593">
    <property type="entry name" value="AAA+_ATPase"/>
</dbReference>
<evidence type="ECO:0000259" key="14">
    <source>
        <dbReference type="PROSITE" id="PS50929"/>
    </source>
</evidence>
<keyword evidence="8" id="KW-1278">Translocase</keyword>
<dbReference type="GO" id="GO:0005524">
    <property type="term" value="F:ATP binding"/>
    <property type="evidence" value="ECO:0007669"/>
    <property type="project" value="UniProtKB-KW"/>
</dbReference>
<dbReference type="GO" id="GO:0140359">
    <property type="term" value="F:ABC-type transporter activity"/>
    <property type="evidence" value="ECO:0007669"/>
    <property type="project" value="InterPro"/>
</dbReference>
<dbReference type="PROSITE" id="PS50893">
    <property type="entry name" value="ABC_TRANSPORTER_2"/>
    <property type="match status" value="1"/>
</dbReference>
<dbReference type="PROSITE" id="PS50929">
    <property type="entry name" value="ABC_TM1F"/>
    <property type="match status" value="1"/>
</dbReference>
<sequence length="718" mass="82426">MYSLRSGRAKILLATSSFALIAYLIRRYRRYILLKKRRTLTNSREQTTTNVTPLTRKTLNKRFFHQIRILIRILIPRIRSDSFLILIVHLTTLISRTFLSIYIAHLDGAIVKSLVQRNPRNFLRAISIFVSVAIPASFINSLIRFAESKLSLAFRSKLTRHAYDAYFRNQTYYRVSTLDSRLLTPDQNLTDDIETFTSTLTHLFSHLTKPFFDIAVISWSLVSMVRQRKNARGLKEVPGMILIVIIITFMALRRLSPRFGKLVSEEARRRGILRFAHTRVIANAEEIAFFDGHEVEKSWILKLYDQLREQTNSIIKKKLWFVMLEQFLMKYFWHACGMVTIAIPFLTYDGPAETDDPIGDPLGISARTEAFTVSKNLLTSGADALERIISSYKEIAELAGHTDRVYTMLYVFDDCAHSNYQRTPIIPSENPSECSSALAKRKISVDHRAKGEIIESDEDIIAENVPIITPNGDIIVESLSLKITPAMHVLITGPNGCGKSSFFRIVRGLWPIYSGRLYRPDPSNFFLIPQRPYMCPGTLRDQIIYPHTVDNAFVDDSQLMEILNNVELQYIVQREGGLNAERDWKDILSGGEKQRLGLARIFYHQPRYALLDECTSAVSIDVEGKIYERAKQLGISLLTITHRPSLWAYHTHLLQFDGNGRWTFEVLNTEKLLTLKDEKERLESQLAGIPEIQKRLNELTQLIGEDIITTTENEENDD</sequence>
<evidence type="ECO:0000313" key="16">
    <source>
        <dbReference type="Proteomes" id="UP000663832"/>
    </source>
</evidence>
<evidence type="ECO:0000256" key="11">
    <source>
        <dbReference type="ARBA" id="ARBA00023140"/>
    </source>
</evidence>
<feature type="transmembrane region" description="Helical" evidence="12">
    <location>
        <begin position="6"/>
        <end position="25"/>
    </location>
</feature>
<evidence type="ECO:0000256" key="1">
    <source>
        <dbReference type="ARBA" id="ARBA00004585"/>
    </source>
</evidence>
<evidence type="ECO:0008006" key="17">
    <source>
        <dbReference type="Google" id="ProtNLM"/>
    </source>
</evidence>
<dbReference type="InterPro" id="IPR036640">
    <property type="entry name" value="ABC1_TM_sf"/>
</dbReference>
<dbReference type="Pfam" id="PF06472">
    <property type="entry name" value="ABC_membrane_2"/>
    <property type="match status" value="1"/>
</dbReference>
<keyword evidence="10 12" id="KW-0472">Membrane</keyword>
<evidence type="ECO:0000256" key="2">
    <source>
        <dbReference type="ARBA" id="ARBA00008575"/>
    </source>
</evidence>
<evidence type="ECO:0000256" key="8">
    <source>
        <dbReference type="ARBA" id="ARBA00022967"/>
    </source>
</evidence>
<dbReference type="GO" id="GO:0007031">
    <property type="term" value="P:peroxisome organization"/>
    <property type="evidence" value="ECO:0007669"/>
    <property type="project" value="TreeGrafter"/>
</dbReference>
<dbReference type="SUPFAM" id="SSF52540">
    <property type="entry name" value="P-loop containing nucleoside triphosphate hydrolases"/>
    <property type="match status" value="1"/>
</dbReference>
<comment type="similarity">
    <text evidence="2">Belongs to the ABC transporter superfamily. ABCD family. Peroxisomal fatty acyl CoA transporter (TC 3.A.1.203) subfamily.</text>
</comment>
<dbReference type="OrthoDB" id="422637at2759"/>
<dbReference type="InterPro" id="IPR027417">
    <property type="entry name" value="P-loop_NTPase"/>
</dbReference>
<keyword evidence="4 12" id="KW-0812">Transmembrane</keyword>
<feature type="domain" description="ABC transmembrane type-1" evidence="14">
    <location>
        <begin position="97"/>
        <end position="329"/>
    </location>
</feature>
<evidence type="ECO:0000256" key="3">
    <source>
        <dbReference type="ARBA" id="ARBA00022448"/>
    </source>
</evidence>
<comment type="subcellular location">
    <subcellularLocation>
        <location evidence="1">Peroxisome membrane</location>
        <topology evidence="1">Multi-pass membrane protein</topology>
    </subcellularLocation>
</comment>
<dbReference type="PROSITE" id="PS00211">
    <property type="entry name" value="ABC_TRANSPORTER_1"/>
    <property type="match status" value="1"/>
</dbReference>
<dbReference type="EMBL" id="CAJNOM010000050">
    <property type="protein sequence ID" value="CAF0921741.1"/>
    <property type="molecule type" value="Genomic_DNA"/>
</dbReference>
<dbReference type="InterPro" id="IPR011527">
    <property type="entry name" value="ABC1_TM_dom"/>
</dbReference>
<reference evidence="15" key="1">
    <citation type="submission" date="2021-02" db="EMBL/GenBank/DDBJ databases">
        <authorList>
            <person name="Nowell W R."/>
        </authorList>
    </citation>
    <scope>NUCLEOTIDE SEQUENCE</scope>
</reference>
<feature type="transmembrane region" description="Helical" evidence="12">
    <location>
        <begin position="83"/>
        <end position="105"/>
    </location>
</feature>
<feature type="transmembrane region" description="Helical" evidence="12">
    <location>
        <begin position="125"/>
        <end position="146"/>
    </location>
</feature>
<dbReference type="InterPro" id="IPR003439">
    <property type="entry name" value="ABC_transporter-like_ATP-bd"/>
</dbReference>
<dbReference type="Gene3D" id="3.40.50.300">
    <property type="entry name" value="P-loop containing nucleotide triphosphate hydrolases"/>
    <property type="match status" value="1"/>
</dbReference>
<dbReference type="SMART" id="SM00382">
    <property type="entry name" value="AAA"/>
    <property type="match status" value="1"/>
</dbReference>
<evidence type="ECO:0000256" key="10">
    <source>
        <dbReference type="ARBA" id="ARBA00023136"/>
    </source>
</evidence>
<dbReference type="CDD" id="cd03223">
    <property type="entry name" value="ABCD_peroxisomal_ALDP"/>
    <property type="match status" value="1"/>
</dbReference>
<gene>
    <name evidence="15" type="ORF">QVE165_LOCUS10580</name>
</gene>
<feature type="transmembrane region" description="Helical" evidence="12">
    <location>
        <begin position="233"/>
        <end position="252"/>
    </location>
</feature>
<dbReference type="SUPFAM" id="SSF90123">
    <property type="entry name" value="ABC transporter transmembrane region"/>
    <property type="match status" value="1"/>
</dbReference>
<evidence type="ECO:0000256" key="9">
    <source>
        <dbReference type="ARBA" id="ARBA00022989"/>
    </source>
</evidence>
<keyword evidence="11" id="KW-0576">Peroxisome</keyword>
<dbReference type="FunFam" id="3.40.50.300:FF:000800">
    <property type="entry name" value="ATP-binding cassette sub-family D member 1"/>
    <property type="match status" value="1"/>
</dbReference>
<dbReference type="GO" id="GO:0015910">
    <property type="term" value="P:long-chain fatty acid import into peroxisome"/>
    <property type="evidence" value="ECO:0007669"/>
    <property type="project" value="TreeGrafter"/>
</dbReference>
<evidence type="ECO:0000256" key="4">
    <source>
        <dbReference type="ARBA" id="ARBA00022692"/>
    </source>
</evidence>
<dbReference type="Pfam" id="PF00005">
    <property type="entry name" value="ABC_tran"/>
    <property type="match status" value="1"/>
</dbReference>
<keyword evidence="7" id="KW-0067">ATP-binding</keyword>
<dbReference type="Proteomes" id="UP000663832">
    <property type="component" value="Unassembled WGS sequence"/>
</dbReference>
<keyword evidence="9 12" id="KW-1133">Transmembrane helix</keyword>
<dbReference type="GO" id="GO:0005778">
    <property type="term" value="C:peroxisomal membrane"/>
    <property type="evidence" value="ECO:0007669"/>
    <property type="project" value="UniProtKB-SubCell"/>
</dbReference>
<organism evidence="15 16">
    <name type="scientific">Adineta steineri</name>
    <dbReference type="NCBI Taxonomy" id="433720"/>
    <lineage>
        <taxon>Eukaryota</taxon>
        <taxon>Metazoa</taxon>
        <taxon>Spiralia</taxon>
        <taxon>Gnathifera</taxon>
        <taxon>Rotifera</taxon>
        <taxon>Eurotatoria</taxon>
        <taxon>Bdelloidea</taxon>
        <taxon>Adinetida</taxon>
        <taxon>Adinetidae</taxon>
        <taxon>Adineta</taxon>
    </lineage>
</organism>
<evidence type="ECO:0000259" key="13">
    <source>
        <dbReference type="PROSITE" id="PS50893"/>
    </source>
</evidence>
<evidence type="ECO:0000256" key="5">
    <source>
        <dbReference type="ARBA" id="ARBA00022741"/>
    </source>
</evidence>